<dbReference type="InterPro" id="IPR019826">
    <property type="entry name" value="Carboxylesterase_B_AS"/>
</dbReference>
<dbReference type="AlphaFoldDB" id="A0A507C9E0"/>
<protein>
    <recommendedName>
        <fullName evidence="3">Carboxylic ester hydrolase</fullName>
        <ecNumber evidence="3">3.1.1.-</ecNumber>
    </recommendedName>
</protein>
<evidence type="ECO:0000313" key="6">
    <source>
        <dbReference type="Proteomes" id="UP000319731"/>
    </source>
</evidence>
<dbReference type="STRING" id="1806994.A0A507C9E0"/>
<comment type="similarity">
    <text evidence="1 3">Belongs to the type-B carboxylesterase/lipase family.</text>
</comment>
<evidence type="ECO:0000256" key="2">
    <source>
        <dbReference type="ARBA" id="ARBA00022801"/>
    </source>
</evidence>
<gene>
    <name evidence="5" type="ORF">SmJEL517_g01684</name>
</gene>
<organism evidence="5 6">
    <name type="scientific">Synchytrium microbalum</name>
    <dbReference type="NCBI Taxonomy" id="1806994"/>
    <lineage>
        <taxon>Eukaryota</taxon>
        <taxon>Fungi</taxon>
        <taxon>Fungi incertae sedis</taxon>
        <taxon>Chytridiomycota</taxon>
        <taxon>Chytridiomycota incertae sedis</taxon>
        <taxon>Chytridiomycetes</taxon>
        <taxon>Synchytriales</taxon>
        <taxon>Synchytriaceae</taxon>
        <taxon>Synchytrium</taxon>
    </lineage>
</organism>
<dbReference type="PROSITE" id="PS00122">
    <property type="entry name" value="CARBOXYLESTERASE_B_1"/>
    <property type="match status" value="1"/>
</dbReference>
<evidence type="ECO:0000256" key="3">
    <source>
        <dbReference type="RuleBase" id="RU361235"/>
    </source>
</evidence>
<reference evidence="5 6" key="1">
    <citation type="journal article" date="2019" name="Sci. Rep.">
        <title>Comparative genomics of chytrid fungi reveal insights into the obligate biotrophic and pathogenic lifestyle of Synchytrium endobioticum.</title>
        <authorList>
            <person name="van de Vossenberg B.T.L.H."/>
            <person name="Warris S."/>
            <person name="Nguyen H.D.T."/>
            <person name="van Gent-Pelzer M.P.E."/>
            <person name="Joly D.L."/>
            <person name="van de Geest H.C."/>
            <person name="Bonants P.J.M."/>
            <person name="Smith D.S."/>
            <person name="Levesque C.A."/>
            <person name="van der Lee T.A.J."/>
        </authorList>
    </citation>
    <scope>NUCLEOTIDE SEQUENCE [LARGE SCALE GENOMIC DNA]</scope>
    <source>
        <strain evidence="5 6">JEL517</strain>
    </source>
</reference>
<keyword evidence="2 3" id="KW-0378">Hydrolase</keyword>
<dbReference type="Pfam" id="PF00135">
    <property type="entry name" value="COesterase"/>
    <property type="match status" value="1"/>
</dbReference>
<accession>A0A507C9E0</accession>
<dbReference type="Proteomes" id="UP000319731">
    <property type="component" value="Unassembled WGS sequence"/>
</dbReference>
<dbReference type="SUPFAM" id="SSF53474">
    <property type="entry name" value="alpha/beta-Hydrolases"/>
    <property type="match status" value="1"/>
</dbReference>
<evidence type="ECO:0000256" key="1">
    <source>
        <dbReference type="ARBA" id="ARBA00005964"/>
    </source>
</evidence>
<sequence>MQVQTSLGSIRGKVAPSGIREFLGVRFATAARWKRPVAVQPWSNLYDATNFSASPPQMNMPVPISLLVDTHEGDVQSEDCLCLNVWTPPNAEGRNLPVMVWIYGGALTNGQTNMLAYDGQPMVKASIELNKPVIVVSIAYRVNVFGFLASKELQEWNGDGTTGNMGFFDQRLGLLWVKEHIARFGGNPQNITVFGESAGSASIDILSIMFAKEKLFTRCIMQSGVALTMPPAPVATAQRVFDLLYEHSKGPADLKGKAKVEYLLSRSTEEVKEAWSKMALKVAISPVIDGVAITSDWAHVVRPLKDMMVGTTRDEGTLFTMIGSPKTMQELGARIGARFQNPQHRDALLKVYDEKKYGTVQKAFTEYFGDTIFQYPVRQYARSKSTSANVYVYRFDHALATSKPYRIGAHHASEIPFVFSNAAFLNEKEVILAKEMTKQWITFAYNGAPEWPKYKVNGKIAVFGSGGMTLENDDFRKEALDVCDKVFTEAHGIGSRL</sequence>
<dbReference type="EMBL" id="QEAO01000006">
    <property type="protein sequence ID" value="TPX35968.1"/>
    <property type="molecule type" value="Genomic_DNA"/>
</dbReference>
<dbReference type="InterPro" id="IPR029058">
    <property type="entry name" value="AB_hydrolase_fold"/>
</dbReference>
<name>A0A507C9E0_9FUNG</name>
<dbReference type="EC" id="3.1.1.-" evidence="3"/>
<dbReference type="InterPro" id="IPR050309">
    <property type="entry name" value="Type-B_Carboxylest/Lipase"/>
</dbReference>
<dbReference type="PANTHER" id="PTHR11559">
    <property type="entry name" value="CARBOXYLESTERASE"/>
    <property type="match status" value="1"/>
</dbReference>
<dbReference type="RefSeq" id="XP_031026353.1">
    <property type="nucleotide sequence ID" value="XM_031167612.1"/>
</dbReference>
<dbReference type="Gene3D" id="3.40.50.1820">
    <property type="entry name" value="alpha/beta hydrolase"/>
    <property type="match status" value="1"/>
</dbReference>
<proteinExistence type="inferred from homology"/>
<dbReference type="GO" id="GO:0016787">
    <property type="term" value="F:hydrolase activity"/>
    <property type="evidence" value="ECO:0007669"/>
    <property type="project" value="UniProtKB-KW"/>
</dbReference>
<comment type="caution">
    <text evidence="5">The sequence shown here is derived from an EMBL/GenBank/DDBJ whole genome shotgun (WGS) entry which is preliminary data.</text>
</comment>
<evidence type="ECO:0000259" key="4">
    <source>
        <dbReference type="Pfam" id="PF00135"/>
    </source>
</evidence>
<dbReference type="GeneID" id="42002909"/>
<evidence type="ECO:0000313" key="5">
    <source>
        <dbReference type="EMBL" id="TPX35968.1"/>
    </source>
</evidence>
<feature type="domain" description="Carboxylesterase type B" evidence="4">
    <location>
        <begin position="2"/>
        <end position="451"/>
    </location>
</feature>
<keyword evidence="6" id="KW-1185">Reference proteome</keyword>
<dbReference type="OrthoDB" id="408631at2759"/>
<dbReference type="InterPro" id="IPR002018">
    <property type="entry name" value="CarbesteraseB"/>
</dbReference>